<dbReference type="OrthoDB" id="5593162at2759"/>
<proteinExistence type="predicted"/>
<dbReference type="PANTHER" id="PTHR37984">
    <property type="entry name" value="PROTEIN CBG26694"/>
    <property type="match status" value="1"/>
</dbReference>
<evidence type="ECO:0000259" key="6">
    <source>
        <dbReference type="Pfam" id="PF17919"/>
    </source>
</evidence>
<keyword evidence="5" id="KW-0511">Multifunctional enzyme</keyword>
<dbReference type="Pfam" id="PF08284">
    <property type="entry name" value="RVP_2"/>
    <property type="match status" value="1"/>
</dbReference>
<dbReference type="Pfam" id="PF17919">
    <property type="entry name" value="RT_RNaseH_2"/>
    <property type="match status" value="1"/>
</dbReference>
<dbReference type="GO" id="GO:0016779">
    <property type="term" value="F:nucleotidyltransferase activity"/>
    <property type="evidence" value="ECO:0007669"/>
    <property type="project" value="UniProtKB-KW"/>
</dbReference>
<comment type="caution">
    <text evidence="7">The sequence shown here is derived from an EMBL/GenBank/DDBJ whole genome shotgun (WGS) entry which is preliminary data.</text>
</comment>
<evidence type="ECO:0000256" key="4">
    <source>
        <dbReference type="ARBA" id="ARBA00022759"/>
    </source>
</evidence>
<organism evidence="7 8">
    <name type="scientific">Smittium culicis</name>
    <dbReference type="NCBI Taxonomy" id="133412"/>
    <lineage>
        <taxon>Eukaryota</taxon>
        <taxon>Fungi</taxon>
        <taxon>Fungi incertae sedis</taxon>
        <taxon>Zoopagomycota</taxon>
        <taxon>Kickxellomycotina</taxon>
        <taxon>Harpellomycetes</taxon>
        <taxon>Harpellales</taxon>
        <taxon>Legeriomycetaceae</taxon>
        <taxon>Smittium</taxon>
    </lineage>
</organism>
<dbReference type="PANTHER" id="PTHR37984:SF5">
    <property type="entry name" value="PROTEIN NYNRIN-LIKE"/>
    <property type="match status" value="1"/>
</dbReference>
<name>A0A1R1XE62_9FUNG</name>
<dbReference type="InterPro" id="IPR021109">
    <property type="entry name" value="Peptidase_aspartic_dom_sf"/>
</dbReference>
<dbReference type="InterPro" id="IPR043502">
    <property type="entry name" value="DNA/RNA_pol_sf"/>
</dbReference>
<evidence type="ECO:0000313" key="8">
    <source>
        <dbReference type="Proteomes" id="UP000187429"/>
    </source>
</evidence>
<evidence type="ECO:0000256" key="5">
    <source>
        <dbReference type="ARBA" id="ARBA00023268"/>
    </source>
</evidence>
<dbReference type="GO" id="GO:0004519">
    <property type="term" value="F:endonuclease activity"/>
    <property type="evidence" value="ECO:0007669"/>
    <property type="project" value="UniProtKB-KW"/>
</dbReference>
<feature type="domain" description="Reverse transcriptase/retrotransposon-derived protein RNase H-like" evidence="6">
    <location>
        <begin position="344"/>
        <end position="428"/>
    </location>
</feature>
<dbReference type="CDD" id="cd00303">
    <property type="entry name" value="retropepsin_like"/>
    <property type="match status" value="1"/>
</dbReference>
<evidence type="ECO:0000256" key="1">
    <source>
        <dbReference type="ARBA" id="ARBA00022679"/>
    </source>
</evidence>
<evidence type="ECO:0000256" key="3">
    <source>
        <dbReference type="ARBA" id="ARBA00022722"/>
    </source>
</evidence>
<keyword evidence="1" id="KW-0808">Transferase</keyword>
<dbReference type="EMBL" id="LSSM01005313">
    <property type="protein sequence ID" value="OMJ12920.1"/>
    <property type="molecule type" value="Genomic_DNA"/>
</dbReference>
<keyword evidence="8" id="KW-1185">Reference proteome</keyword>
<dbReference type="Gene3D" id="2.40.70.10">
    <property type="entry name" value="Acid Proteases"/>
    <property type="match status" value="1"/>
</dbReference>
<keyword evidence="3" id="KW-0540">Nuclease</keyword>
<dbReference type="Proteomes" id="UP000187429">
    <property type="component" value="Unassembled WGS sequence"/>
</dbReference>
<reference evidence="8" key="1">
    <citation type="submission" date="2017-01" db="EMBL/GenBank/DDBJ databases">
        <authorList>
            <person name="Wang Y."/>
            <person name="White M."/>
            <person name="Kvist S."/>
            <person name="Moncalvo J.-M."/>
        </authorList>
    </citation>
    <scope>NUCLEOTIDE SEQUENCE [LARGE SCALE GENOMIC DNA]</scope>
    <source>
        <strain evidence="8">ID-206-W2</strain>
    </source>
</reference>
<accession>A0A1R1XE62</accession>
<dbReference type="Gene3D" id="3.10.20.370">
    <property type="match status" value="1"/>
</dbReference>
<keyword evidence="4" id="KW-0378">Hydrolase</keyword>
<keyword evidence="4" id="KW-0255">Endonuclease</keyword>
<dbReference type="InterPro" id="IPR050951">
    <property type="entry name" value="Retrovirus_Pol_polyprotein"/>
</dbReference>
<dbReference type="SUPFAM" id="SSF56672">
    <property type="entry name" value="DNA/RNA polymerases"/>
    <property type="match status" value="1"/>
</dbReference>
<evidence type="ECO:0000256" key="2">
    <source>
        <dbReference type="ARBA" id="ARBA00022695"/>
    </source>
</evidence>
<keyword evidence="2" id="KW-0548">Nucleotidyltransferase</keyword>
<dbReference type="FunFam" id="3.10.20.370:FF:000001">
    <property type="entry name" value="Retrovirus-related Pol polyprotein from transposon 17.6-like protein"/>
    <property type="match status" value="1"/>
</dbReference>
<protein>
    <submittedName>
        <fullName evidence="7">Retrovirus-related Pol polyprotein from transposon</fullName>
    </submittedName>
</protein>
<evidence type="ECO:0000313" key="7">
    <source>
        <dbReference type="EMBL" id="OMJ12920.1"/>
    </source>
</evidence>
<dbReference type="InterPro" id="IPR041577">
    <property type="entry name" value="RT_RNaseH_2"/>
</dbReference>
<gene>
    <name evidence="7" type="ORF">AYI69_g9212</name>
</gene>
<dbReference type="SUPFAM" id="SSF50630">
    <property type="entry name" value="Acid proteases"/>
    <property type="match status" value="1"/>
</dbReference>
<dbReference type="AlphaFoldDB" id="A0A1R1XE62"/>
<sequence>MQFLKRQGHEEKICRQKYYSSNSINTVEVEEAEIEEEEEFFAVKRGTDSGRNDSTKKPKFIEEIVSEDTQTNSRVRTKKITNKIKFIEEKESYSIKDDLGERRVEMSFAQLLDTSPTARVELIELCRAQRNKSEVNIATITSKTTNCRALVRIFGNTYWTIIDTGAACSVVTEEFAADQNISVEKDSSQVIITADGKRHKTIGKIQRLPIKIAGNKFPATALVMPNAAQDIILGVDWLIEHGATINLEENELILPKGNVDVVLSLTTNREYPEEESECFGIAKISTDIGEEETSVNEEVKIVLEQYGALLVGELDKLGATNVIQHEIDTGDTSPIRVRPYKLPHAEAVRALKIEITAAPVLAHSDWEQEFLVTTDSSLHGVGAILSQKIKGLERPLAYASRSLKQGEKNYFATHLEGLTVIFAVKYFKN</sequence>